<evidence type="ECO:0000259" key="1">
    <source>
        <dbReference type="Pfam" id="PF00534"/>
    </source>
</evidence>
<dbReference type="Gene3D" id="3.40.50.2000">
    <property type="entry name" value="Glycogen Phosphorylase B"/>
    <property type="match status" value="2"/>
</dbReference>
<feature type="domain" description="Glycosyl transferase family 1" evidence="1">
    <location>
        <begin position="181"/>
        <end position="345"/>
    </location>
</feature>
<dbReference type="Pfam" id="PF13439">
    <property type="entry name" value="Glyco_transf_4"/>
    <property type="match status" value="1"/>
</dbReference>
<dbReference type="EMBL" id="JBHSNL010000001">
    <property type="protein sequence ID" value="MFC5544000.1"/>
    <property type="molecule type" value="Genomic_DNA"/>
</dbReference>
<dbReference type="Proteomes" id="UP001596055">
    <property type="component" value="Unassembled WGS sequence"/>
</dbReference>
<keyword evidence="3" id="KW-0328">Glycosyltransferase</keyword>
<evidence type="ECO:0000313" key="4">
    <source>
        <dbReference type="Proteomes" id="UP001596055"/>
    </source>
</evidence>
<reference evidence="4" key="1">
    <citation type="journal article" date="2019" name="Int. J. Syst. Evol. Microbiol.">
        <title>The Global Catalogue of Microorganisms (GCM) 10K type strain sequencing project: providing services to taxonomists for standard genome sequencing and annotation.</title>
        <authorList>
            <consortium name="The Broad Institute Genomics Platform"/>
            <consortium name="The Broad Institute Genome Sequencing Center for Infectious Disease"/>
            <person name="Wu L."/>
            <person name="Ma J."/>
        </authorList>
    </citation>
    <scope>NUCLEOTIDE SEQUENCE [LARGE SCALE GENOMIC DNA]</scope>
    <source>
        <strain evidence="4">CGMCC 4.1799</strain>
    </source>
</reference>
<gene>
    <name evidence="3" type="ORF">ACFPQA_02965</name>
</gene>
<dbReference type="Pfam" id="PF00534">
    <property type="entry name" value="Glycos_transf_1"/>
    <property type="match status" value="1"/>
</dbReference>
<keyword evidence="3" id="KW-0808">Transferase</keyword>
<dbReference type="InterPro" id="IPR001296">
    <property type="entry name" value="Glyco_trans_1"/>
</dbReference>
<feature type="domain" description="Glycosyltransferase subfamily 4-like N-terminal" evidence="2">
    <location>
        <begin position="16"/>
        <end position="172"/>
    </location>
</feature>
<keyword evidence="4" id="KW-1185">Reference proteome</keyword>
<dbReference type="CDD" id="cd03801">
    <property type="entry name" value="GT4_PimA-like"/>
    <property type="match status" value="1"/>
</dbReference>
<dbReference type="EC" id="2.4.-.-" evidence="3"/>
<evidence type="ECO:0000259" key="2">
    <source>
        <dbReference type="Pfam" id="PF13439"/>
    </source>
</evidence>
<proteinExistence type="predicted"/>
<comment type="caution">
    <text evidence="3">The sequence shown here is derived from an EMBL/GenBank/DDBJ whole genome shotgun (WGS) entry which is preliminary data.</text>
</comment>
<dbReference type="SUPFAM" id="SSF53756">
    <property type="entry name" value="UDP-Glycosyltransferase/glycogen phosphorylase"/>
    <property type="match status" value="1"/>
</dbReference>
<organism evidence="3 4">
    <name type="scientific">Marinobacter koreensis</name>
    <dbReference type="NCBI Taxonomy" id="335974"/>
    <lineage>
        <taxon>Bacteria</taxon>
        <taxon>Pseudomonadati</taxon>
        <taxon>Pseudomonadota</taxon>
        <taxon>Gammaproteobacteria</taxon>
        <taxon>Pseudomonadales</taxon>
        <taxon>Marinobacteraceae</taxon>
        <taxon>Marinobacter</taxon>
    </lineage>
</organism>
<accession>A0ABW0RKG6</accession>
<name>A0ABW0RKG6_9GAMM</name>
<dbReference type="RefSeq" id="WP_248158202.1">
    <property type="nucleotide sequence ID" value="NZ_JAKZAJ010000003.1"/>
</dbReference>
<sequence>MEGRLKILHVTFDMGIGGTEQVIRQLLTHLPKDRYTNEILCIDGRIGVLGELIAGEVGRLTSFTRKPGFDLTLICHIRRYVREESIDIVHCHQYTPFVYGWFGTLGTSAKLVFTEHGRFYPDRYRYKAALLNPLMALTSDAVVAISRATKEALATYEFIPSWKVQVIYNGIEPLITEDNDKKDVREELGIRADAFVFGTVSRLDPIKNQELMLRAFARFYQVHPDSILLIVGDGPEKENLLNLAKELHILDSVYFTGFRAVPRKYLATIDVFLLSSHSEGTSMTLLEAMSLSKPVIATRVGGNPEIVQNDRTGILTEPNCVDEFYKAMDRIYRKPDQRASMALAAFHQFEARFSAMQMATSYDHIYRQ</sequence>
<dbReference type="InterPro" id="IPR028098">
    <property type="entry name" value="Glyco_trans_4-like_N"/>
</dbReference>
<dbReference type="PANTHER" id="PTHR12526:SF630">
    <property type="entry name" value="GLYCOSYLTRANSFERASE"/>
    <property type="match status" value="1"/>
</dbReference>
<evidence type="ECO:0000313" key="3">
    <source>
        <dbReference type="EMBL" id="MFC5544000.1"/>
    </source>
</evidence>
<protein>
    <submittedName>
        <fullName evidence="3">Glycosyltransferase family 4 protein</fullName>
        <ecNumber evidence="3">2.4.-.-</ecNumber>
    </submittedName>
</protein>
<dbReference type="GO" id="GO:0016757">
    <property type="term" value="F:glycosyltransferase activity"/>
    <property type="evidence" value="ECO:0007669"/>
    <property type="project" value="UniProtKB-KW"/>
</dbReference>
<dbReference type="PANTHER" id="PTHR12526">
    <property type="entry name" value="GLYCOSYLTRANSFERASE"/>
    <property type="match status" value="1"/>
</dbReference>